<dbReference type="PROSITE" id="PS00217">
    <property type="entry name" value="SUGAR_TRANSPORT_2"/>
    <property type="match status" value="1"/>
</dbReference>
<reference evidence="10" key="1">
    <citation type="submission" date="2018-06" db="EMBL/GenBank/DDBJ databases">
        <title>Genomic Encyclopedia of Type Strains, Phase IV (KMG-V): Genome sequencing to study the core and pangenomes of soil and plant-associated prokaryotes.</title>
        <authorList>
            <person name="Whitman W."/>
        </authorList>
    </citation>
    <scope>NUCLEOTIDE SEQUENCE [LARGE SCALE GENOMIC DNA]</scope>
    <source>
        <strain evidence="10">MLR2-44</strain>
    </source>
</reference>
<comment type="caution">
    <text evidence="10">The sequence shown here is derived from an EMBL/GenBank/DDBJ whole genome shotgun (WGS) entry which is preliminary data.</text>
</comment>
<dbReference type="AlphaFoldDB" id="A0A2W7NQE5"/>
<feature type="compositionally biased region" description="Low complexity" evidence="7">
    <location>
        <begin position="13"/>
        <end position="22"/>
    </location>
</feature>
<dbReference type="PANTHER" id="PTHR43045:SF7">
    <property type="entry name" value="MAJOR FACILITATOR SUPERFAMILY TRANSPORTER"/>
    <property type="match status" value="1"/>
</dbReference>
<keyword evidence="4 8" id="KW-0812">Transmembrane</keyword>
<comment type="subcellular location">
    <subcellularLocation>
        <location evidence="1">Cell membrane</location>
        <topology evidence="1">Multi-pass membrane protein</topology>
    </subcellularLocation>
</comment>
<protein>
    <submittedName>
        <fullName evidence="10">Sugar transport protein</fullName>
    </submittedName>
</protein>
<dbReference type="InterPro" id="IPR005829">
    <property type="entry name" value="Sugar_transporter_CS"/>
</dbReference>
<keyword evidence="6 8" id="KW-0472">Membrane</keyword>
<dbReference type="PANTHER" id="PTHR43045">
    <property type="entry name" value="SHIKIMATE TRANSPORTER"/>
    <property type="match status" value="1"/>
</dbReference>
<evidence type="ECO:0000256" key="8">
    <source>
        <dbReference type="SAM" id="Phobius"/>
    </source>
</evidence>
<sequence>MTISLTRAKTRAETSAETSARASGMTAEERKVILASSFGALMEWYDFYIYAALAVYFGALFFPPGNETAAFLASLATFGAGFLIRPVGALLFGRLGDRIGRKYTFLVTILLMGVATVGVGVLPTYEQIGITATVLLVLLRLLQGLALGGEVGGAVTYVAEHSPTSKRGLYTSSLQTTATLGLLSSLFVVYLLKTFLTEAEFRAWGWRIPFIVSLVMLVISVYIRGKLHESPVFARMKAGNATSKSPIRESFTEWKNLKSVLLLFVVAAGLGAIFGTGHFYSMFFLNKTLHVPIETVHKLIAIALVVATPCYLFFGWLSDRIGRKYIMMAACLLAALCTQPVFKGLTHYANPALEQFQRQGTVQVTAGDCKARLFGEPVSACDKIRGYLTDLGVGYTFAPASDPAQAEVRIGERTLQGFDRAAIKGALIEAGWPERADPARMNTPMVFMLLLVPILFLAMVYGPMAAFMVELFPARVRYTSLSLPFHLGAGWVGGMLSFVVTAMNVSSGDVYFGLWYPVVIAGLAFVIGMVFVPETRGRDLST</sequence>
<keyword evidence="5 8" id="KW-1133">Transmembrane helix</keyword>
<dbReference type="GO" id="GO:0005886">
    <property type="term" value="C:plasma membrane"/>
    <property type="evidence" value="ECO:0007669"/>
    <property type="project" value="UniProtKB-SubCell"/>
</dbReference>
<dbReference type="Pfam" id="PF00083">
    <property type="entry name" value="Sugar_tr"/>
    <property type="match status" value="2"/>
</dbReference>
<dbReference type="GO" id="GO:0022857">
    <property type="term" value="F:transmembrane transporter activity"/>
    <property type="evidence" value="ECO:0007669"/>
    <property type="project" value="InterPro"/>
</dbReference>
<dbReference type="SUPFAM" id="SSF103473">
    <property type="entry name" value="MFS general substrate transporter"/>
    <property type="match status" value="1"/>
</dbReference>
<feature type="transmembrane region" description="Helical" evidence="8">
    <location>
        <begin position="169"/>
        <end position="192"/>
    </location>
</feature>
<organism evidence="10 11">
    <name type="scientific">Cupriavidus phytorum</name>
    <dbReference type="NCBI Taxonomy" id="3024399"/>
    <lineage>
        <taxon>Bacteria</taxon>
        <taxon>Pseudomonadati</taxon>
        <taxon>Pseudomonadota</taxon>
        <taxon>Betaproteobacteria</taxon>
        <taxon>Burkholderiales</taxon>
        <taxon>Burkholderiaceae</taxon>
        <taxon>Cupriavidus</taxon>
    </lineage>
</organism>
<dbReference type="InterPro" id="IPR020846">
    <property type="entry name" value="MFS_dom"/>
</dbReference>
<evidence type="ECO:0000256" key="2">
    <source>
        <dbReference type="ARBA" id="ARBA00022448"/>
    </source>
</evidence>
<evidence type="ECO:0000256" key="6">
    <source>
        <dbReference type="ARBA" id="ARBA00023136"/>
    </source>
</evidence>
<feature type="transmembrane region" description="Helical" evidence="8">
    <location>
        <begin position="128"/>
        <end position="148"/>
    </location>
</feature>
<dbReference type="Proteomes" id="UP000249638">
    <property type="component" value="Unassembled WGS sequence"/>
</dbReference>
<accession>A0A2W7NQE5</accession>
<evidence type="ECO:0000256" key="7">
    <source>
        <dbReference type="SAM" id="MobiDB-lite"/>
    </source>
</evidence>
<keyword evidence="2" id="KW-0813">Transport</keyword>
<evidence type="ECO:0000256" key="5">
    <source>
        <dbReference type="ARBA" id="ARBA00022989"/>
    </source>
</evidence>
<feature type="transmembrane region" description="Helical" evidence="8">
    <location>
        <begin position="103"/>
        <end position="122"/>
    </location>
</feature>
<dbReference type="InterPro" id="IPR005828">
    <property type="entry name" value="MFS_sugar_transport-like"/>
</dbReference>
<feature type="transmembrane region" description="Helical" evidence="8">
    <location>
        <begin position="204"/>
        <end position="223"/>
    </location>
</feature>
<feature type="region of interest" description="Disordered" evidence="7">
    <location>
        <begin position="1"/>
        <end position="22"/>
    </location>
</feature>
<dbReference type="FunFam" id="1.20.1250.20:FF:000001">
    <property type="entry name" value="Dicarboxylate MFS transporter"/>
    <property type="match status" value="1"/>
</dbReference>
<gene>
    <name evidence="10" type="ORF">C7416_11138</name>
</gene>
<feature type="transmembrane region" description="Helical" evidence="8">
    <location>
        <begin position="514"/>
        <end position="532"/>
    </location>
</feature>
<dbReference type="InterPro" id="IPR036259">
    <property type="entry name" value="MFS_trans_sf"/>
</dbReference>
<keyword evidence="10" id="KW-0762">Sugar transport</keyword>
<evidence type="ECO:0000259" key="9">
    <source>
        <dbReference type="PROSITE" id="PS50850"/>
    </source>
</evidence>
<evidence type="ECO:0000256" key="3">
    <source>
        <dbReference type="ARBA" id="ARBA00022475"/>
    </source>
</evidence>
<feature type="transmembrane region" description="Helical" evidence="8">
    <location>
        <begin position="445"/>
        <end position="469"/>
    </location>
</feature>
<feature type="domain" description="Major facilitator superfamily (MFS) profile" evidence="9">
    <location>
        <begin position="32"/>
        <end position="536"/>
    </location>
</feature>
<feature type="transmembrane region" description="Helical" evidence="8">
    <location>
        <begin position="481"/>
        <end position="502"/>
    </location>
</feature>
<evidence type="ECO:0000256" key="1">
    <source>
        <dbReference type="ARBA" id="ARBA00004651"/>
    </source>
</evidence>
<feature type="transmembrane region" description="Helical" evidence="8">
    <location>
        <begin position="260"/>
        <end position="280"/>
    </location>
</feature>
<keyword evidence="11" id="KW-1185">Reference proteome</keyword>
<name>A0A2W7NQE5_9BURK</name>
<dbReference type="PROSITE" id="PS50850">
    <property type="entry name" value="MFS"/>
    <property type="match status" value="1"/>
</dbReference>
<dbReference type="EMBL" id="QKZN01000011">
    <property type="protein sequence ID" value="PZX23875.1"/>
    <property type="molecule type" value="Genomic_DNA"/>
</dbReference>
<dbReference type="Gene3D" id="1.20.1250.20">
    <property type="entry name" value="MFS general substrate transporter like domains"/>
    <property type="match status" value="2"/>
</dbReference>
<evidence type="ECO:0000313" key="11">
    <source>
        <dbReference type="Proteomes" id="UP000249638"/>
    </source>
</evidence>
<feature type="transmembrane region" description="Helical" evidence="8">
    <location>
        <begin position="300"/>
        <end position="318"/>
    </location>
</feature>
<proteinExistence type="predicted"/>
<feature type="transmembrane region" description="Helical" evidence="8">
    <location>
        <begin position="69"/>
        <end position="91"/>
    </location>
</feature>
<evidence type="ECO:0000313" key="10">
    <source>
        <dbReference type="EMBL" id="PZX23875.1"/>
    </source>
</evidence>
<evidence type="ECO:0000256" key="4">
    <source>
        <dbReference type="ARBA" id="ARBA00022692"/>
    </source>
</evidence>
<keyword evidence="3" id="KW-1003">Cell membrane</keyword>